<evidence type="ECO:0000313" key="1">
    <source>
        <dbReference type="EMBL" id="CAD6197595.1"/>
    </source>
</evidence>
<organism evidence="1 2">
    <name type="scientific">Caenorhabditis auriculariae</name>
    <dbReference type="NCBI Taxonomy" id="2777116"/>
    <lineage>
        <taxon>Eukaryota</taxon>
        <taxon>Metazoa</taxon>
        <taxon>Ecdysozoa</taxon>
        <taxon>Nematoda</taxon>
        <taxon>Chromadorea</taxon>
        <taxon>Rhabditida</taxon>
        <taxon>Rhabditina</taxon>
        <taxon>Rhabditomorpha</taxon>
        <taxon>Rhabditoidea</taxon>
        <taxon>Rhabditidae</taxon>
        <taxon>Peloderinae</taxon>
        <taxon>Caenorhabditis</taxon>
    </lineage>
</organism>
<gene>
    <name evidence="1" type="ORF">CAUJ_LOCUS13504</name>
</gene>
<proteinExistence type="predicted"/>
<keyword evidence="2" id="KW-1185">Reference proteome</keyword>
<dbReference type="AlphaFoldDB" id="A0A8S1HQV4"/>
<dbReference type="EMBL" id="CAJGYM010000099">
    <property type="protein sequence ID" value="CAD6197595.1"/>
    <property type="molecule type" value="Genomic_DNA"/>
</dbReference>
<accession>A0A8S1HQV4</accession>
<dbReference type="Proteomes" id="UP000835052">
    <property type="component" value="Unassembled WGS sequence"/>
</dbReference>
<name>A0A8S1HQV4_9PELO</name>
<reference evidence="1" key="1">
    <citation type="submission" date="2020-10" db="EMBL/GenBank/DDBJ databases">
        <authorList>
            <person name="Kikuchi T."/>
        </authorList>
    </citation>
    <scope>NUCLEOTIDE SEQUENCE</scope>
    <source>
        <strain evidence="1">NKZ352</strain>
    </source>
</reference>
<protein>
    <submittedName>
        <fullName evidence="1">Uncharacterized protein</fullName>
    </submittedName>
</protein>
<sequence>MESRFRNTAVECCYRHDTTATKGQLIGVDNGRYKGSELQRLVKMESETRRQTRQTVALSPNGAADRRRFCRTFVFVTPIGGSEPRDRPNDSAVVAAAVSLEGQLFRE</sequence>
<evidence type="ECO:0000313" key="2">
    <source>
        <dbReference type="Proteomes" id="UP000835052"/>
    </source>
</evidence>
<comment type="caution">
    <text evidence="1">The sequence shown here is derived from an EMBL/GenBank/DDBJ whole genome shotgun (WGS) entry which is preliminary data.</text>
</comment>